<evidence type="ECO:0000256" key="1">
    <source>
        <dbReference type="SAM" id="MobiDB-lite"/>
    </source>
</evidence>
<dbReference type="Proteomes" id="UP000275232">
    <property type="component" value="Unassembled WGS sequence"/>
</dbReference>
<evidence type="ECO:0000313" key="3">
    <source>
        <dbReference type="Proteomes" id="UP000275232"/>
    </source>
</evidence>
<keyword evidence="3" id="KW-1185">Reference proteome</keyword>
<reference evidence="2 3" key="1">
    <citation type="submission" date="2018-11" db="EMBL/GenBank/DDBJ databases">
        <title>Erythrobacter spongiae sp. nov., isolated from a marine sponge.</title>
        <authorList>
            <person name="Zhuang L."/>
            <person name="Luo L."/>
        </authorList>
    </citation>
    <scope>NUCLEOTIDE SEQUENCE [LARGE SCALE GENOMIC DNA]</scope>
    <source>
        <strain evidence="2 3">HN-E23</strain>
    </source>
</reference>
<protein>
    <submittedName>
        <fullName evidence="2">Uncharacterized protein</fullName>
    </submittedName>
</protein>
<dbReference type="AlphaFoldDB" id="A0A3N5DJS2"/>
<dbReference type="EMBL" id="RPFZ01000001">
    <property type="protein sequence ID" value="RPF71952.1"/>
    <property type="molecule type" value="Genomic_DNA"/>
</dbReference>
<evidence type="ECO:0000313" key="2">
    <source>
        <dbReference type="EMBL" id="RPF71952.1"/>
    </source>
</evidence>
<name>A0A3N5DJS2_9SPHN</name>
<sequence length="148" mass="15995">MNGPSFASLGPMLLARKGTAKPAMRAQLTQNDRTAELGDEFDDLADSQSALGWNDMGEDEQTCLRPVANDANVTPIPVRPRNRAKDSGRRAAFTLRLDAERHLKLRLAATIRDCSAQTLVTEALDKLLGDIPELDSIAAHVAGKSNKS</sequence>
<gene>
    <name evidence="2" type="ORF">EG799_10245</name>
</gene>
<feature type="region of interest" description="Disordered" evidence="1">
    <location>
        <begin position="68"/>
        <end position="87"/>
    </location>
</feature>
<dbReference type="OrthoDB" id="7507351at2"/>
<accession>A0A3N5DJS2</accession>
<comment type="caution">
    <text evidence="2">The sequence shown here is derived from an EMBL/GenBank/DDBJ whole genome shotgun (WGS) entry which is preliminary data.</text>
</comment>
<organism evidence="2 3">
    <name type="scientific">Aurantiacibacter spongiae</name>
    <dbReference type="NCBI Taxonomy" id="2488860"/>
    <lineage>
        <taxon>Bacteria</taxon>
        <taxon>Pseudomonadati</taxon>
        <taxon>Pseudomonadota</taxon>
        <taxon>Alphaproteobacteria</taxon>
        <taxon>Sphingomonadales</taxon>
        <taxon>Erythrobacteraceae</taxon>
        <taxon>Aurantiacibacter</taxon>
    </lineage>
</organism>
<proteinExistence type="predicted"/>